<dbReference type="RefSeq" id="WP_093365627.1">
    <property type="nucleotide sequence ID" value="NZ_FOZZ01000006.1"/>
</dbReference>
<dbReference type="AlphaFoldDB" id="A0A1I6TGL9"/>
<dbReference type="Proteomes" id="UP000198785">
    <property type="component" value="Unassembled WGS sequence"/>
</dbReference>
<evidence type="ECO:0000313" key="2">
    <source>
        <dbReference type="Proteomes" id="UP000198785"/>
    </source>
</evidence>
<accession>A0A1I6TGL9</accession>
<gene>
    <name evidence="1" type="ORF">SAMN05660206_106138</name>
</gene>
<reference evidence="1 2" key="1">
    <citation type="submission" date="2016-10" db="EMBL/GenBank/DDBJ databases">
        <authorList>
            <person name="de Groot N.N."/>
        </authorList>
    </citation>
    <scope>NUCLEOTIDE SEQUENCE [LARGE SCALE GENOMIC DNA]</scope>
    <source>
        <strain evidence="1 2">DSM 22789</strain>
    </source>
</reference>
<dbReference type="STRING" id="683125.SAMN05660206_106138"/>
<organism evidence="1 2">
    <name type="scientific">Sphingobacterium wenxiniae</name>
    <dbReference type="NCBI Taxonomy" id="683125"/>
    <lineage>
        <taxon>Bacteria</taxon>
        <taxon>Pseudomonadati</taxon>
        <taxon>Bacteroidota</taxon>
        <taxon>Sphingobacteriia</taxon>
        <taxon>Sphingobacteriales</taxon>
        <taxon>Sphingobacteriaceae</taxon>
        <taxon>Sphingobacterium</taxon>
    </lineage>
</organism>
<name>A0A1I6TGL9_9SPHI</name>
<sequence>MPQKALFINSEIWILVFGGAFQRANVYKENISENQRKEFREFLMGYVDSELLPQYKTVVNEDAHIQNIESLIAHANQKAELLKENRLRFGVAQKIVNLFLKYHWCLGNIECPPHFPVDRIIQGKLKIPITAWTEMDDVEQYKEIINFAKEKASAEGLSLAQWELQNFSRRFSIA</sequence>
<keyword evidence="2" id="KW-1185">Reference proteome</keyword>
<dbReference type="OrthoDB" id="5458950at2"/>
<proteinExistence type="predicted"/>
<evidence type="ECO:0000313" key="1">
    <source>
        <dbReference type="EMBL" id="SFS88335.1"/>
    </source>
</evidence>
<protein>
    <submittedName>
        <fullName evidence="1">Uncharacterized protein</fullName>
    </submittedName>
</protein>
<dbReference type="EMBL" id="FOZZ01000006">
    <property type="protein sequence ID" value="SFS88335.1"/>
    <property type="molecule type" value="Genomic_DNA"/>
</dbReference>